<name>A0A952KNJ6_9PROT</name>
<keyword evidence="2" id="KW-0732">Signal</keyword>
<organism evidence="4 5">
    <name type="scientific">Inquilinus limosus</name>
    <dbReference type="NCBI Taxonomy" id="171674"/>
    <lineage>
        <taxon>Bacteria</taxon>
        <taxon>Pseudomonadati</taxon>
        <taxon>Pseudomonadota</taxon>
        <taxon>Alphaproteobacteria</taxon>
        <taxon>Rhodospirillales</taxon>
        <taxon>Rhodospirillaceae</taxon>
        <taxon>Inquilinus</taxon>
    </lineage>
</organism>
<dbReference type="SUPFAM" id="SSF53955">
    <property type="entry name" value="Lysozyme-like"/>
    <property type="match status" value="1"/>
</dbReference>
<evidence type="ECO:0000256" key="1">
    <source>
        <dbReference type="ARBA" id="ARBA00009387"/>
    </source>
</evidence>
<feature type="domain" description="Transglycosylase SLT" evidence="3">
    <location>
        <begin position="34"/>
        <end position="140"/>
    </location>
</feature>
<protein>
    <submittedName>
        <fullName evidence="4">Lytic transglycosylase domain-containing protein</fullName>
    </submittedName>
</protein>
<evidence type="ECO:0000313" key="4">
    <source>
        <dbReference type="EMBL" id="MBW8728679.1"/>
    </source>
</evidence>
<accession>A0A952KNJ6</accession>
<dbReference type="Gene3D" id="1.10.530.10">
    <property type="match status" value="1"/>
</dbReference>
<dbReference type="Proteomes" id="UP000700706">
    <property type="component" value="Unassembled WGS sequence"/>
</dbReference>
<dbReference type="InterPro" id="IPR023346">
    <property type="entry name" value="Lysozyme-like_dom_sf"/>
</dbReference>
<evidence type="ECO:0000256" key="2">
    <source>
        <dbReference type="SAM" id="SignalP"/>
    </source>
</evidence>
<reference evidence="4" key="1">
    <citation type="submission" date="2020-06" db="EMBL/GenBank/DDBJ databases">
        <title>Stable isotope informed genome-resolved metagenomics uncovers potential trophic interactions in rhizosphere soil.</title>
        <authorList>
            <person name="Starr E.P."/>
            <person name="Shi S."/>
            <person name="Blazewicz S.J."/>
            <person name="Koch B.J."/>
            <person name="Probst A.J."/>
            <person name="Hungate B.A."/>
            <person name="Pett-Ridge J."/>
            <person name="Firestone M.K."/>
            <person name="Banfield J.F."/>
        </authorList>
    </citation>
    <scope>NUCLEOTIDE SEQUENCE</scope>
    <source>
        <strain evidence="4">YM_69_17</strain>
    </source>
</reference>
<comment type="caution">
    <text evidence="4">The sequence shown here is derived from an EMBL/GenBank/DDBJ whole genome shotgun (WGS) entry which is preliminary data.</text>
</comment>
<feature type="signal peptide" evidence="2">
    <location>
        <begin position="1"/>
        <end position="31"/>
    </location>
</feature>
<dbReference type="EMBL" id="JAEKLZ010000440">
    <property type="protein sequence ID" value="MBW8728679.1"/>
    <property type="molecule type" value="Genomic_DNA"/>
</dbReference>
<sequence length="162" mass="17152">MARHHEGARGGRRAAAMLAALALLLPGPASAGDCMARAALQAGVPTELILAMSYVETRWRQQAVNAANGNGTEDICMMQINSIHYPRLAALGVTREALLADRCVCLLVGGEILREMRVATGGTDIWSAVAAYNAGPTNLAAGRPYADQVRKVYEAIHVIQGQ</sequence>
<comment type="similarity">
    <text evidence="1">Belongs to the virb1 family.</text>
</comment>
<dbReference type="Pfam" id="PF01464">
    <property type="entry name" value="SLT"/>
    <property type="match status" value="1"/>
</dbReference>
<dbReference type="CDD" id="cd13400">
    <property type="entry name" value="LT_IagB-like"/>
    <property type="match status" value="1"/>
</dbReference>
<evidence type="ECO:0000313" key="5">
    <source>
        <dbReference type="Proteomes" id="UP000700706"/>
    </source>
</evidence>
<proteinExistence type="inferred from homology"/>
<evidence type="ECO:0000259" key="3">
    <source>
        <dbReference type="Pfam" id="PF01464"/>
    </source>
</evidence>
<dbReference type="AlphaFoldDB" id="A0A952KNJ6"/>
<dbReference type="InterPro" id="IPR008258">
    <property type="entry name" value="Transglycosylase_SLT_dom_1"/>
</dbReference>
<gene>
    <name evidence="4" type="ORF">JF625_26475</name>
</gene>
<feature type="chain" id="PRO_5036707343" evidence="2">
    <location>
        <begin position="32"/>
        <end position="162"/>
    </location>
</feature>